<dbReference type="NCBIfam" id="NF001973">
    <property type="entry name" value="PRK00754.1"/>
    <property type="match status" value="1"/>
</dbReference>
<evidence type="ECO:0000256" key="1">
    <source>
        <dbReference type="ARBA" id="ARBA00004496"/>
    </source>
</evidence>
<comment type="subunit">
    <text evidence="5">Part of the signal recognition particle protein translocation system, which is composed of SRP and FtsY. Archaeal SRP consists of a 7S RNA molecule of 300 nucleotides and two protein subunits: SRP54 and SRP19.</text>
</comment>
<dbReference type="GeneID" id="35119971"/>
<organism evidence="6 7">
    <name type="scientific">Methanobacterium subterraneum</name>
    <dbReference type="NCBI Taxonomy" id="59277"/>
    <lineage>
        <taxon>Archaea</taxon>
        <taxon>Methanobacteriati</taxon>
        <taxon>Methanobacteriota</taxon>
        <taxon>Methanomada group</taxon>
        <taxon>Methanobacteria</taxon>
        <taxon>Methanobacteriales</taxon>
        <taxon>Methanobacteriaceae</taxon>
        <taxon>Methanobacterium</taxon>
    </lineage>
</organism>
<protein>
    <recommendedName>
        <fullName evidence="5">Signal recognition particle 19 kDa protein</fullName>
        <shortName evidence="5">SRP19</shortName>
    </recommendedName>
</protein>
<reference evidence="6 7" key="1">
    <citation type="submission" date="2016-10" db="EMBL/GenBank/DDBJ databases">
        <title>Comparative genomics between deep and shallow subseafloor isolates.</title>
        <authorList>
            <person name="Ishii S."/>
            <person name="Miller J.R."/>
            <person name="Sutton G."/>
            <person name="Suzuki S."/>
            <person name="Methe B."/>
            <person name="Inagaki F."/>
            <person name="Imachi H."/>
        </authorList>
    </citation>
    <scope>NUCLEOTIDE SEQUENCE [LARGE SCALE GENOMIC DNA]</scope>
    <source>
        <strain evidence="6 7">MO-MB1</strain>
    </source>
</reference>
<evidence type="ECO:0000256" key="2">
    <source>
        <dbReference type="ARBA" id="ARBA00022490"/>
    </source>
</evidence>
<dbReference type="GO" id="GO:0006617">
    <property type="term" value="P:SRP-dependent cotranslational protein targeting to membrane, signal sequence recognition"/>
    <property type="evidence" value="ECO:0007669"/>
    <property type="project" value="TreeGrafter"/>
</dbReference>
<evidence type="ECO:0000256" key="4">
    <source>
        <dbReference type="ARBA" id="ARBA00023274"/>
    </source>
</evidence>
<dbReference type="PANTHER" id="PTHR17453">
    <property type="entry name" value="SIGNAL RECOGNITION PARTICLE 19 KD PROTEIN"/>
    <property type="match status" value="1"/>
</dbReference>
<proteinExistence type="inferred from homology"/>
<dbReference type="Proteomes" id="UP000232806">
    <property type="component" value="Chromosome"/>
</dbReference>
<dbReference type="InterPro" id="IPR002778">
    <property type="entry name" value="Signal_recog_particle_SRP19"/>
</dbReference>
<accession>A0A2H4V943</accession>
<dbReference type="EMBL" id="CP017766">
    <property type="protein sequence ID" value="AUB54607.1"/>
    <property type="molecule type" value="Genomic_DNA"/>
</dbReference>
<evidence type="ECO:0000313" key="6">
    <source>
        <dbReference type="EMBL" id="AUB54607.1"/>
    </source>
</evidence>
<keyword evidence="4 5" id="KW-0687">Ribonucleoprotein</keyword>
<dbReference type="Gene3D" id="3.30.56.30">
    <property type="entry name" value="Signal recognition particle, SRP19-like subunit"/>
    <property type="match status" value="1"/>
</dbReference>
<dbReference type="Pfam" id="PF01922">
    <property type="entry name" value="SRP19"/>
    <property type="match status" value="1"/>
</dbReference>
<dbReference type="HAMAP" id="MF_00305">
    <property type="entry name" value="SRP19"/>
    <property type="match status" value="1"/>
</dbReference>
<sequence>MKDENRTIIWPVYLDSKKTKSEGRKIPKEQAVSSPKIREITQAAKKLRLNPSVEKYKSYPASWWEGSGRIIVDKKMSKKEVLIKLSNLINGSRKDK</sequence>
<keyword evidence="3 5" id="KW-0733">Signal recognition particle</keyword>
<name>A0A2H4V943_9EURY</name>
<keyword evidence="2 5" id="KW-0963">Cytoplasm</keyword>
<dbReference type="OrthoDB" id="56356at2157"/>
<dbReference type="RefSeq" id="WP_100904581.1">
    <property type="nucleotide sequence ID" value="NZ_CP017766.1"/>
</dbReference>
<gene>
    <name evidence="5" type="primary">srp19</name>
    <name evidence="6" type="ORF">BK007_00250</name>
</gene>
<dbReference type="SUPFAM" id="SSF69695">
    <property type="entry name" value="SRP19"/>
    <property type="match status" value="1"/>
</dbReference>
<dbReference type="GO" id="GO:0008312">
    <property type="term" value="F:7S RNA binding"/>
    <property type="evidence" value="ECO:0007669"/>
    <property type="project" value="UniProtKB-UniRule"/>
</dbReference>
<evidence type="ECO:0000256" key="3">
    <source>
        <dbReference type="ARBA" id="ARBA00023135"/>
    </source>
</evidence>
<evidence type="ECO:0000313" key="7">
    <source>
        <dbReference type="Proteomes" id="UP000232806"/>
    </source>
</evidence>
<dbReference type="InterPro" id="IPR022938">
    <property type="entry name" value="SRP19_arc-type"/>
</dbReference>
<comment type="similarity">
    <text evidence="5">Belongs to the SRP19 family.</text>
</comment>
<comment type="function">
    <text evidence="5">Involved in targeting and insertion of nascent membrane proteins into the cytoplasmic membrane. Binds directly to 7S RNA and mediates binding of the 54 kDa subunit of the SRP.</text>
</comment>
<dbReference type="GO" id="GO:0048500">
    <property type="term" value="C:signal recognition particle"/>
    <property type="evidence" value="ECO:0007669"/>
    <property type="project" value="UniProtKB-UniRule"/>
</dbReference>
<dbReference type="PANTHER" id="PTHR17453:SF0">
    <property type="entry name" value="SIGNAL RECOGNITION PARTICLE 19 KDA PROTEIN"/>
    <property type="match status" value="1"/>
</dbReference>
<keyword evidence="5" id="KW-0694">RNA-binding</keyword>
<evidence type="ECO:0000256" key="5">
    <source>
        <dbReference type="HAMAP-Rule" id="MF_00305"/>
    </source>
</evidence>
<dbReference type="AlphaFoldDB" id="A0A2H4V943"/>
<dbReference type="InterPro" id="IPR036521">
    <property type="entry name" value="SRP19-like_sf"/>
</dbReference>
<comment type="subcellular location">
    <subcellularLocation>
        <location evidence="1 5">Cytoplasm</location>
    </subcellularLocation>
</comment>